<keyword evidence="6" id="KW-1185">Reference proteome</keyword>
<dbReference type="Pfam" id="PF00392">
    <property type="entry name" value="GntR"/>
    <property type="match status" value="1"/>
</dbReference>
<feature type="domain" description="HTH gntR-type" evidence="4">
    <location>
        <begin position="4"/>
        <end position="72"/>
    </location>
</feature>
<evidence type="ECO:0000259" key="4">
    <source>
        <dbReference type="PROSITE" id="PS50949"/>
    </source>
</evidence>
<dbReference type="Proteomes" id="UP000680866">
    <property type="component" value="Chromosome"/>
</dbReference>
<protein>
    <submittedName>
        <fullName evidence="5">Transcriptional regulator</fullName>
    </submittedName>
</protein>
<dbReference type="SUPFAM" id="SSF64288">
    <property type="entry name" value="Chorismate lyase-like"/>
    <property type="match status" value="1"/>
</dbReference>
<reference evidence="5" key="1">
    <citation type="submission" date="2020-08" db="EMBL/GenBank/DDBJ databases">
        <title>Whole genome shotgun sequence of Polymorphospora rubra NBRC 101157.</title>
        <authorList>
            <person name="Komaki H."/>
            <person name="Tamura T."/>
        </authorList>
    </citation>
    <scope>NUCLEOTIDE SEQUENCE</scope>
    <source>
        <strain evidence="5">NBRC 101157</strain>
    </source>
</reference>
<evidence type="ECO:0000256" key="3">
    <source>
        <dbReference type="ARBA" id="ARBA00023163"/>
    </source>
</evidence>
<keyword evidence="2" id="KW-0238">DNA-binding</keyword>
<dbReference type="InterPro" id="IPR036390">
    <property type="entry name" value="WH_DNA-bd_sf"/>
</dbReference>
<dbReference type="InterPro" id="IPR028978">
    <property type="entry name" value="Chorismate_lyase_/UTRA_dom_sf"/>
</dbReference>
<dbReference type="SUPFAM" id="SSF46785">
    <property type="entry name" value="Winged helix' DNA-binding domain"/>
    <property type="match status" value="1"/>
</dbReference>
<dbReference type="PANTHER" id="PTHR44846">
    <property type="entry name" value="MANNOSYL-D-GLYCERATE TRANSPORT/METABOLISM SYSTEM REPRESSOR MNGR-RELATED"/>
    <property type="match status" value="1"/>
</dbReference>
<dbReference type="PANTHER" id="PTHR44846:SF17">
    <property type="entry name" value="GNTR-FAMILY TRANSCRIPTIONAL REGULATOR"/>
    <property type="match status" value="1"/>
</dbReference>
<keyword evidence="3" id="KW-0804">Transcription</keyword>
<dbReference type="GO" id="GO:0003677">
    <property type="term" value="F:DNA binding"/>
    <property type="evidence" value="ECO:0007669"/>
    <property type="project" value="UniProtKB-KW"/>
</dbReference>
<evidence type="ECO:0000256" key="2">
    <source>
        <dbReference type="ARBA" id="ARBA00023125"/>
    </source>
</evidence>
<dbReference type="SMART" id="SM00866">
    <property type="entry name" value="UTRA"/>
    <property type="match status" value="1"/>
</dbReference>
<dbReference type="CDD" id="cd07377">
    <property type="entry name" value="WHTH_GntR"/>
    <property type="match status" value="1"/>
</dbReference>
<dbReference type="AlphaFoldDB" id="A0A810MW14"/>
<dbReference type="Gene3D" id="1.10.10.10">
    <property type="entry name" value="Winged helix-like DNA-binding domain superfamily/Winged helix DNA-binding domain"/>
    <property type="match status" value="1"/>
</dbReference>
<dbReference type="InterPro" id="IPR000524">
    <property type="entry name" value="Tscrpt_reg_HTH_GntR"/>
</dbReference>
<dbReference type="RefSeq" id="WP_212822335.1">
    <property type="nucleotide sequence ID" value="NZ_AP023359.1"/>
</dbReference>
<dbReference type="KEGG" id="pry:Prubr_11900"/>
<dbReference type="PRINTS" id="PR00035">
    <property type="entry name" value="HTHGNTR"/>
</dbReference>
<evidence type="ECO:0000313" key="6">
    <source>
        <dbReference type="Proteomes" id="UP000680866"/>
    </source>
</evidence>
<sequence>MPPIPRYRQIADELRQRIKSGTLPAGAALPTEVELMEQWGVARGTVREAIALLRAEGLISTARHRGSHVRPRWPVRRLGMDRYKVETRQRDGGESEPATSFTADQRIGWSDYTMDKDYSEVGADEQLAGLLRVDVGTPLLRRHFVFRSYGVPQQISTSYLLLEMVGGTPVADPDREPWPGGNIAQLATLGVQVSRIREQIRTRMPTTEEARILGLGDAVPVLTITRTMLSGERPVEAAVDIVLPGDRVELDYTIDL</sequence>
<dbReference type="PROSITE" id="PS50949">
    <property type="entry name" value="HTH_GNTR"/>
    <property type="match status" value="1"/>
</dbReference>
<evidence type="ECO:0000256" key="1">
    <source>
        <dbReference type="ARBA" id="ARBA00023015"/>
    </source>
</evidence>
<dbReference type="InterPro" id="IPR050679">
    <property type="entry name" value="Bact_HTH_transcr_reg"/>
</dbReference>
<dbReference type="GO" id="GO:0003700">
    <property type="term" value="F:DNA-binding transcription factor activity"/>
    <property type="evidence" value="ECO:0007669"/>
    <property type="project" value="InterPro"/>
</dbReference>
<dbReference type="EMBL" id="AP023359">
    <property type="protein sequence ID" value="BCJ64169.1"/>
    <property type="molecule type" value="Genomic_DNA"/>
</dbReference>
<dbReference type="GO" id="GO:0045892">
    <property type="term" value="P:negative regulation of DNA-templated transcription"/>
    <property type="evidence" value="ECO:0007669"/>
    <property type="project" value="TreeGrafter"/>
</dbReference>
<dbReference type="Gene3D" id="3.40.1410.10">
    <property type="entry name" value="Chorismate lyase-like"/>
    <property type="match status" value="1"/>
</dbReference>
<accession>A0A810MW14</accession>
<dbReference type="SMART" id="SM00345">
    <property type="entry name" value="HTH_GNTR"/>
    <property type="match status" value="1"/>
</dbReference>
<gene>
    <name evidence="5" type="ORF">Prubr_11900</name>
</gene>
<name>A0A810MW14_9ACTN</name>
<dbReference type="InterPro" id="IPR036388">
    <property type="entry name" value="WH-like_DNA-bd_sf"/>
</dbReference>
<organism evidence="5 6">
    <name type="scientific">Polymorphospora rubra</name>
    <dbReference type="NCBI Taxonomy" id="338584"/>
    <lineage>
        <taxon>Bacteria</taxon>
        <taxon>Bacillati</taxon>
        <taxon>Actinomycetota</taxon>
        <taxon>Actinomycetes</taxon>
        <taxon>Micromonosporales</taxon>
        <taxon>Micromonosporaceae</taxon>
        <taxon>Polymorphospora</taxon>
    </lineage>
</organism>
<proteinExistence type="predicted"/>
<dbReference type="Pfam" id="PF07702">
    <property type="entry name" value="UTRA"/>
    <property type="match status" value="1"/>
</dbReference>
<evidence type="ECO:0000313" key="5">
    <source>
        <dbReference type="EMBL" id="BCJ64169.1"/>
    </source>
</evidence>
<keyword evidence="1" id="KW-0805">Transcription regulation</keyword>
<dbReference type="InterPro" id="IPR011663">
    <property type="entry name" value="UTRA"/>
</dbReference>